<evidence type="ECO:0000313" key="6">
    <source>
        <dbReference type="Proteomes" id="UP000734823"/>
    </source>
</evidence>
<sequence length="582" mass="63064">MVDSQNVTSIAAVIRDHVRTAPDDLAVIVVHDVDESDDTRWTYARLDAEARKVGAWLRARFPVGERLLLLYPTGVDFVAALVGCLYAGMAAVPAPLPGRYREERSRVQGIAENAGVCAVLTDSENFSAVAEWADAEGLGTPVVATDGGDLPDAGAWQPEELDRSALALLQYTSGTTGAPKGAMLSHGNILHNVTNQRVMCRLTPRTRLGGWLPLYHDMGLLGQLLPALLVGTCCVLMRPASFLKRPHQWLRLIDKYDIHSSAGPSFAYDLVRTRITDDQVAELDLSRWRFSAIGAEPVRPMTLDRFVERFAPAGLRDDVLTTCYGMAEATVYISGQAYRRPKVITVNPEMLERQRFVAADGGVGLVSCGTPHTFDVLITDPTTAEPLPPGSIGEICLRGGSVAAGYWNDTAANAFAWTADGYLRTGDLGAVYDGEIYVTGRCAELVTVAGRTFAPQDIERTLRARHPELGSVGAVFSVSLGAAAATMDALIVTHEINGRPPADRLRALAEQIRATVACEFGVPVDGIGLLRRAAVRRTTSGKIQRATMRRMLLADELTAVYADYEPWVVQALRARRREPASV</sequence>
<evidence type="ECO:0000256" key="1">
    <source>
        <dbReference type="ARBA" id="ARBA00006432"/>
    </source>
</evidence>
<evidence type="ECO:0000313" key="5">
    <source>
        <dbReference type="EMBL" id="MBC6447499.1"/>
    </source>
</evidence>
<dbReference type="SUPFAM" id="SSF56801">
    <property type="entry name" value="Acetyl-CoA synthetase-like"/>
    <property type="match status" value="1"/>
</dbReference>
<dbReference type="InterPro" id="IPR000873">
    <property type="entry name" value="AMP-dep_synth/lig_dom"/>
</dbReference>
<dbReference type="Proteomes" id="UP000734823">
    <property type="component" value="Unassembled WGS sequence"/>
</dbReference>
<evidence type="ECO:0000256" key="2">
    <source>
        <dbReference type="ARBA" id="ARBA00022598"/>
    </source>
</evidence>
<feature type="domain" description="AMP-dependent synthetase/ligase" evidence="4">
    <location>
        <begin position="15"/>
        <end position="407"/>
    </location>
</feature>
<dbReference type="Gene3D" id="3.30.300.30">
    <property type="match status" value="1"/>
</dbReference>
<dbReference type="InterPro" id="IPR040097">
    <property type="entry name" value="FAAL/FAAC"/>
</dbReference>
<comment type="similarity">
    <text evidence="1">Belongs to the ATP-dependent AMP-binding enzyme family.</text>
</comment>
<dbReference type="PANTHER" id="PTHR22754:SF32">
    <property type="entry name" value="DISCO-INTERACTING PROTEIN 2"/>
    <property type="match status" value="1"/>
</dbReference>
<gene>
    <name evidence="5" type="ORF">GPZ80_09990</name>
</gene>
<keyword evidence="3" id="KW-0472">Membrane</keyword>
<evidence type="ECO:0000259" key="4">
    <source>
        <dbReference type="Pfam" id="PF00501"/>
    </source>
</evidence>
<comment type="caution">
    <text evidence="5">The sequence shown here is derived from an EMBL/GenBank/DDBJ whole genome shotgun (WGS) entry which is preliminary data.</text>
</comment>
<dbReference type="PROSITE" id="PS00455">
    <property type="entry name" value="AMP_BINDING"/>
    <property type="match status" value="1"/>
</dbReference>
<keyword evidence="3" id="KW-1133">Transmembrane helix</keyword>
<dbReference type="InterPro" id="IPR042099">
    <property type="entry name" value="ANL_N_sf"/>
</dbReference>
<dbReference type="InterPro" id="IPR020845">
    <property type="entry name" value="AMP-binding_CS"/>
</dbReference>
<keyword evidence="3" id="KW-0812">Transmembrane</keyword>
<dbReference type="InterPro" id="IPR045851">
    <property type="entry name" value="AMP-bd_C_sf"/>
</dbReference>
<feature type="transmembrane region" description="Helical" evidence="3">
    <location>
        <begin position="68"/>
        <end position="92"/>
    </location>
</feature>
<dbReference type="Gene3D" id="3.40.50.12780">
    <property type="entry name" value="N-terminal domain of ligase-like"/>
    <property type="match status" value="1"/>
</dbReference>
<protein>
    <submittedName>
        <fullName evidence="5">Fatty acyl-AMP ligase</fullName>
    </submittedName>
</protein>
<evidence type="ECO:0000256" key="3">
    <source>
        <dbReference type="SAM" id="Phobius"/>
    </source>
</evidence>
<keyword evidence="6" id="KW-1185">Reference proteome</keyword>
<dbReference type="CDD" id="cd05931">
    <property type="entry name" value="FAAL"/>
    <property type="match status" value="1"/>
</dbReference>
<accession>A0ABR7L4Y2</accession>
<dbReference type="Pfam" id="PF00501">
    <property type="entry name" value="AMP-binding"/>
    <property type="match status" value="1"/>
</dbReference>
<reference evidence="5 6" key="1">
    <citation type="submission" date="2020-06" db="EMBL/GenBank/DDBJ databases">
        <title>Actinokineospora xiongansis sp. nov., isolated from soil of Baiyangdian.</title>
        <authorList>
            <person name="Zhang X."/>
        </authorList>
    </citation>
    <scope>NUCLEOTIDE SEQUENCE [LARGE SCALE GENOMIC DNA]</scope>
    <source>
        <strain evidence="5 6">HBU206404</strain>
    </source>
</reference>
<dbReference type="PANTHER" id="PTHR22754">
    <property type="entry name" value="DISCO-INTERACTING PROTEIN 2 DIP2 -RELATED"/>
    <property type="match status" value="1"/>
</dbReference>
<keyword evidence="2 5" id="KW-0436">Ligase</keyword>
<organism evidence="5 6">
    <name type="scientific">Actinokineospora xionganensis</name>
    <dbReference type="NCBI Taxonomy" id="2684470"/>
    <lineage>
        <taxon>Bacteria</taxon>
        <taxon>Bacillati</taxon>
        <taxon>Actinomycetota</taxon>
        <taxon>Actinomycetes</taxon>
        <taxon>Pseudonocardiales</taxon>
        <taxon>Pseudonocardiaceae</taxon>
        <taxon>Actinokineospora</taxon>
    </lineage>
</organism>
<name>A0ABR7L4Y2_9PSEU</name>
<dbReference type="GO" id="GO:0016874">
    <property type="term" value="F:ligase activity"/>
    <property type="evidence" value="ECO:0007669"/>
    <property type="project" value="UniProtKB-KW"/>
</dbReference>
<dbReference type="EMBL" id="JABVED010000004">
    <property type="protein sequence ID" value="MBC6447499.1"/>
    <property type="molecule type" value="Genomic_DNA"/>
</dbReference>
<dbReference type="RefSeq" id="WP_187220013.1">
    <property type="nucleotide sequence ID" value="NZ_JABVED010000004.1"/>
</dbReference>
<proteinExistence type="inferred from homology"/>